<dbReference type="AlphaFoldDB" id="A0A914XUI5"/>
<sequence length="78" mass="8949">MIASFWNYIFILCFAVILSLQIIFLCGYERKRYGNKKKAKTQEVISFSIDNDKALKAELISQSVTSKNTVIPKVKVLM</sequence>
<dbReference type="Proteomes" id="UP000887577">
    <property type="component" value="Unplaced"/>
</dbReference>
<proteinExistence type="predicted"/>
<protein>
    <submittedName>
        <fullName evidence="3">ATP synthase F0 subunit 8</fullName>
    </submittedName>
</protein>
<organism evidence="2 3">
    <name type="scientific">Panagrolaimus superbus</name>
    <dbReference type="NCBI Taxonomy" id="310955"/>
    <lineage>
        <taxon>Eukaryota</taxon>
        <taxon>Metazoa</taxon>
        <taxon>Ecdysozoa</taxon>
        <taxon>Nematoda</taxon>
        <taxon>Chromadorea</taxon>
        <taxon>Rhabditida</taxon>
        <taxon>Tylenchina</taxon>
        <taxon>Panagrolaimomorpha</taxon>
        <taxon>Panagrolaimoidea</taxon>
        <taxon>Panagrolaimidae</taxon>
        <taxon>Panagrolaimus</taxon>
    </lineage>
</organism>
<keyword evidence="1" id="KW-1133">Transmembrane helix</keyword>
<evidence type="ECO:0000313" key="3">
    <source>
        <dbReference type="WBParaSite" id="PSU_v2.g11612.t1"/>
    </source>
</evidence>
<keyword evidence="2" id="KW-1185">Reference proteome</keyword>
<dbReference type="WBParaSite" id="PSU_v2.g11612.t1">
    <property type="protein sequence ID" value="PSU_v2.g11612.t1"/>
    <property type="gene ID" value="PSU_v2.g11612"/>
</dbReference>
<accession>A0A914XUI5</accession>
<evidence type="ECO:0000313" key="2">
    <source>
        <dbReference type="Proteomes" id="UP000887577"/>
    </source>
</evidence>
<feature type="transmembrane region" description="Helical" evidence="1">
    <location>
        <begin position="6"/>
        <end position="28"/>
    </location>
</feature>
<name>A0A914XUI5_9BILA</name>
<evidence type="ECO:0000256" key="1">
    <source>
        <dbReference type="SAM" id="Phobius"/>
    </source>
</evidence>
<keyword evidence="1" id="KW-0472">Membrane</keyword>
<reference evidence="3" key="1">
    <citation type="submission" date="2022-11" db="UniProtKB">
        <authorList>
            <consortium name="WormBaseParasite"/>
        </authorList>
    </citation>
    <scope>IDENTIFICATION</scope>
</reference>
<keyword evidence="1" id="KW-0812">Transmembrane</keyword>